<feature type="transmembrane region" description="Helical" evidence="23">
    <location>
        <begin position="1162"/>
        <end position="1182"/>
    </location>
</feature>
<dbReference type="PROSITE" id="PS50235">
    <property type="entry name" value="USP_3"/>
    <property type="match status" value="1"/>
</dbReference>
<dbReference type="PROSITE" id="PS00972">
    <property type="entry name" value="USP_1"/>
    <property type="match status" value="1"/>
</dbReference>
<dbReference type="PROSITE" id="PS50144">
    <property type="entry name" value="MATH"/>
    <property type="match status" value="1"/>
</dbReference>
<comment type="caution">
    <text evidence="26">The sequence shown here is derived from an EMBL/GenBank/DDBJ whole genome shotgun (WGS) entry which is preliminary data.</text>
</comment>
<dbReference type="Gene3D" id="2.60.210.10">
    <property type="entry name" value="Apoptosis, Tumor Necrosis Factor Receptor Associated Protein 2, Chain A"/>
    <property type="match status" value="1"/>
</dbReference>
<dbReference type="FunFam" id="2.60.210.10:FF:000005">
    <property type="entry name" value="Ubiquitin carboxyl-terminal hydrolase 13"/>
    <property type="match status" value="1"/>
</dbReference>
<dbReference type="InterPro" id="IPR008974">
    <property type="entry name" value="TRAF-like"/>
</dbReference>
<dbReference type="SUPFAM" id="SSF54001">
    <property type="entry name" value="Cysteine proteinases"/>
    <property type="match status" value="1"/>
</dbReference>
<dbReference type="Pfam" id="PF01553">
    <property type="entry name" value="Acyltransferase"/>
    <property type="match status" value="1"/>
</dbReference>
<dbReference type="PANTHER" id="PTHR15486:SF96">
    <property type="entry name" value="LIPID DROPLET-REGULATING VLDL ASSEMBLY FACTOR AUP1"/>
    <property type="match status" value="1"/>
</dbReference>
<dbReference type="FunFam" id="3.90.70.10:FF:000002">
    <property type="entry name" value="Ubiquitin carboxyl-terminal hydrolase 13"/>
    <property type="match status" value="1"/>
</dbReference>
<dbReference type="InterPro" id="IPR002083">
    <property type="entry name" value="MATH/TRAF_dom"/>
</dbReference>
<dbReference type="FunFam" id="3.10.20.90:FF:000050">
    <property type="entry name" value="Ubiquitin carboxyl-terminal hydrolase 13"/>
    <property type="match status" value="1"/>
</dbReference>
<feature type="transmembrane region" description="Helical" evidence="23">
    <location>
        <begin position="1188"/>
        <end position="1210"/>
    </location>
</feature>
<evidence type="ECO:0000256" key="12">
    <source>
        <dbReference type="ARBA" id="ARBA00022801"/>
    </source>
</evidence>
<dbReference type="GO" id="GO:0006508">
    <property type="term" value="P:proteolysis"/>
    <property type="evidence" value="ECO:0007669"/>
    <property type="project" value="UniProtKB-KW"/>
</dbReference>
<comment type="catalytic activity">
    <reaction evidence="17">
        <text>sn-glycerol 3-phosphate + an acyl-CoA = a 1-acyl-sn-glycero-3-phosphate + CoA</text>
        <dbReference type="Rhea" id="RHEA:15325"/>
        <dbReference type="ChEBI" id="CHEBI:57287"/>
        <dbReference type="ChEBI" id="CHEBI:57597"/>
        <dbReference type="ChEBI" id="CHEBI:57970"/>
        <dbReference type="ChEBI" id="CHEBI:58342"/>
        <dbReference type="EC" id="2.3.1.15"/>
    </reaction>
</comment>
<evidence type="ECO:0000256" key="13">
    <source>
        <dbReference type="ARBA" id="ARBA00022807"/>
    </source>
</evidence>
<sequence>MPPPHLEQQEDEEMEVPNSDNPEGPLPMEVQAENISTVDAPIVDDPQSGRFTWTIDNFSRLMRKVYSDSFQVGGYRWRILVFPKGNNVDHLSMYLDVVDSVLLPYGWSRYAQFSLTVVNQLHNKFSIRKETSHQFNARESDWGFTNFMPLSELLDPSRGYVVNDTCVVEADVAVRKVVDYWSHDSKKETGYVGLKNQGATCYMNSLLQTLYHIPYFRKAVYHMPTTENDMPSGSIPLALQSLFYKLQYSDSSVATKELTKSFGWDTYDAFMQHDVQELNRVLCEKLEDKMKGTVVEGTIQQLFEGHHMNYIECINVDYKSTRKESFYDLQLDVKGCRDVYDSFDKYVEVERLEGDNKYHAEKYGLQEARKGVLFIDFPPVLQLQLKRFEYDFMRDTMVKINDRYEFPLQLDLDREDGKYLSPEADRRVRNLYTLHSVLVHSGGVHGGHYYAYIRPTLSDQWFKFDDERVTKEEAKRALEEQYGGEEELPHTNPGFNNSPFKFTKYSNAYMLVYIRESDKDKIICNVDEKDIAEHLRVRLKKEQEEKELKRKEKAEAHLYTIVKVARDADLFEQIGEDIFFDLVDHDKVRSFRIQKQIPFSVFKEEVAKELGVPVQYQRFWLWAKRQNHTYRPNRPVTPQEEAQSVGQLREVSNKANSAELKLFLEVETGQDFRPIALPEKSTEDLLLFFKLYDPSNEEFRYIGRFYVSASGRPMDILTRLNEMAGFARDEEIELFEEIKFEPQVMCELVDKKSTFRANQLEDGDIICYQKTPKVGSADRYPDVPSFLEYVHNRQVVRFRSLERPKEDEFSLELSKLHTYDDVVTRVAQHLGLDDPSKIRLTSHNCYSQQPKPQPIKYRGVENLSDMLVHYNQTSDILYYEVLDIPLPELQGLKTLKIAFHHATKDEVLIHTIRLPKQCDVEDVINDLKSKVDLSHPNAELRLLEVFYHKIYKIFSPSEKIENINDQYWTLRAEEIPEEEKNLGPNDRLIHVYHFMKDTTQNQQVQNFGDPFFLVVHEGETLADVKLRIQKKLQVPDEEFSKWKFAFLSLGRPEYLQDSDVVSSRFQRRDIYGAWEQYLGLEHTDNAPKKSYAVNQNRHAFEKPVYSLKQLLTGSSIYMANSSTNTIATFPPVEKCNSIGRENHTVVADMDGTLLIGRSSFPYFALIAFEVGGFLRLLFFLLASPLAAILYYFVSESAGIQVLVFASMAGMRLSSIESVARAVLPKFYSGDLHPETWRVFSSCGRRYVLTANPRVMVEPFLKEMLGADIVLGTELESYKGRATGFVCKPGVLVGKNKADVLKKTFGDEKPDIGLGDRLTDAPFMSLCKEAYIVPPKPQVKAVTSEKLPKPIIFHDGRLVQKPTPLNALLTLLWIPLGFPLACLRIAAGSLLPMPLVYYAFWALGVRVTIKGTPPPPANKSSGQSGVLFICSHRTLLDPIFLSTALGRPIPAVTYSVSRLSEIISPIKTVRLSRDRATDASMIKKLLQEGDLAICPEGTTCREPFLLRFSALFAELTDELVPVAMVNRMSMFHGTTARGWKGMDPFYFFMNPSPAYEVTFLNKLPKDLTCGSGGKMSIDVANYIQRLIAATLSYECTNFTRKDKYKALAGNDGTVPLDKNPILKANKLMGC</sequence>
<evidence type="ECO:0000259" key="25">
    <source>
        <dbReference type="PROSITE" id="PS50235"/>
    </source>
</evidence>
<evidence type="ECO:0000256" key="9">
    <source>
        <dbReference type="ARBA" id="ARBA00022679"/>
    </source>
</evidence>
<dbReference type="PANTHER" id="PTHR15486">
    <property type="entry name" value="ANCIENT UBIQUITOUS PROTEIN"/>
    <property type="match status" value="1"/>
</dbReference>
<dbReference type="SMART" id="SM00563">
    <property type="entry name" value="PlsC"/>
    <property type="match status" value="1"/>
</dbReference>
<dbReference type="SUPFAM" id="SSF69593">
    <property type="entry name" value="Glycerol-3-phosphate (1)-acyltransferase"/>
    <property type="match status" value="1"/>
</dbReference>
<keyword evidence="16" id="KW-0012">Acyltransferase</keyword>
<keyword evidence="12" id="KW-0378">Hydrolase</keyword>
<keyword evidence="9" id="KW-0808">Transferase</keyword>
<dbReference type="InterPro" id="IPR002123">
    <property type="entry name" value="Plipid/glycerol_acylTrfase"/>
</dbReference>
<keyword evidence="27" id="KW-1185">Reference proteome</keyword>
<dbReference type="InterPro" id="IPR018200">
    <property type="entry name" value="USP_CS"/>
</dbReference>
<keyword evidence="8" id="KW-0645">Protease</keyword>
<keyword evidence="13" id="KW-0788">Thiol protease</keyword>
<dbReference type="InterPro" id="IPR029346">
    <property type="entry name" value="USP_C"/>
</dbReference>
<evidence type="ECO:0000256" key="11">
    <source>
        <dbReference type="ARBA" id="ARBA00022786"/>
    </source>
</evidence>
<dbReference type="InterPro" id="IPR038765">
    <property type="entry name" value="Papain-like_cys_pep_sf"/>
</dbReference>
<feature type="region of interest" description="Disordered" evidence="22">
    <location>
        <begin position="1"/>
        <end position="28"/>
    </location>
</feature>
<dbReference type="GO" id="GO:0031647">
    <property type="term" value="P:regulation of protein stability"/>
    <property type="evidence" value="ECO:0007669"/>
    <property type="project" value="UniProtKB-ARBA"/>
</dbReference>
<evidence type="ECO:0000256" key="15">
    <source>
        <dbReference type="ARBA" id="ARBA00023136"/>
    </source>
</evidence>
<evidence type="ECO:0000256" key="2">
    <source>
        <dbReference type="ARBA" id="ARBA00004141"/>
    </source>
</evidence>
<evidence type="ECO:0000256" key="18">
    <source>
        <dbReference type="ARBA" id="ARBA00057026"/>
    </source>
</evidence>
<dbReference type="Pfam" id="PF14533">
    <property type="entry name" value="USP7_C2"/>
    <property type="match status" value="1"/>
</dbReference>
<dbReference type="EC" id="3.4.19.12" evidence="6"/>
<evidence type="ECO:0000256" key="3">
    <source>
        <dbReference type="ARBA" id="ARBA00005175"/>
    </source>
</evidence>
<feature type="domain" description="USP" evidence="25">
    <location>
        <begin position="192"/>
        <end position="516"/>
    </location>
</feature>
<comment type="pathway">
    <text evidence="3">Lipid metabolism; glycerolipid metabolism.</text>
</comment>
<keyword evidence="11" id="KW-0833">Ubl conjugation pathway</keyword>
<evidence type="ECO:0000313" key="26">
    <source>
        <dbReference type="EMBL" id="RYQ92247.1"/>
    </source>
</evidence>
<dbReference type="STRING" id="3818.A0A444XR76"/>
<dbReference type="InterPro" id="IPR028889">
    <property type="entry name" value="USP"/>
</dbReference>
<dbReference type="InterPro" id="IPR001394">
    <property type="entry name" value="Peptidase_C19_UCH"/>
</dbReference>
<proteinExistence type="inferred from homology"/>
<comment type="similarity">
    <text evidence="4">Belongs to the GPAT/DAPAT family.</text>
</comment>
<dbReference type="GO" id="GO:0090447">
    <property type="term" value="F:glycerol-3-phosphate 2-O-acyltransferase activity"/>
    <property type="evidence" value="ECO:0007669"/>
    <property type="project" value="TreeGrafter"/>
</dbReference>
<dbReference type="SMART" id="SM00061">
    <property type="entry name" value="MATH"/>
    <property type="match status" value="1"/>
</dbReference>
<dbReference type="FunFam" id="3.10.20.90:FF:000034">
    <property type="entry name" value="Ubiquitin carboxyl-terminal hydrolase 13"/>
    <property type="match status" value="1"/>
</dbReference>
<dbReference type="Proteomes" id="UP000289738">
    <property type="component" value="Chromosome B09"/>
</dbReference>
<reference evidence="26 27" key="1">
    <citation type="submission" date="2019-01" db="EMBL/GenBank/DDBJ databases">
        <title>Sequencing of cultivated peanut Arachis hypogaea provides insights into genome evolution and oil improvement.</title>
        <authorList>
            <person name="Chen X."/>
        </authorList>
    </citation>
    <scope>NUCLEOTIDE SEQUENCE [LARGE SCALE GENOMIC DNA]</scope>
    <source>
        <strain evidence="27">cv. Fuhuasheng</strain>
        <tissue evidence="26">Leaves</tissue>
    </source>
</reference>
<dbReference type="GO" id="GO:0010143">
    <property type="term" value="P:cutin biosynthetic process"/>
    <property type="evidence" value="ECO:0007669"/>
    <property type="project" value="TreeGrafter"/>
</dbReference>
<dbReference type="EMBL" id="SDMP01000019">
    <property type="protein sequence ID" value="RYQ92247.1"/>
    <property type="molecule type" value="Genomic_DNA"/>
</dbReference>
<dbReference type="PROSITE" id="PS00973">
    <property type="entry name" value="USP_2"/>
    <property type="match status" value="1"/>
</dbReference>
<evidence type="ECO:0000256" key="4">
    <source>
        <dbReference type="ARBA" id="ARBA00007937"/>
    </source>
</evidence>
<evidence type="ECO:0000256" key="6">
    <source>
        <dbReference type="ARBA" id="ARBA00012759"/>
    </source>
</evidence>
<evidence type="ECO:0000256" key="7">
    <source>
        <dbReference type="ARBA" id="ARBA00013113"/>
    </source>
</evidence>
<dbReference type="SUPFAM" id="SSF49599">
    <property type="entry name" value="TRAF domain-like"/>
    <property type="match status" value="1"/>
</dbReference>
<dbReference type="Gene3D" id="3.10.20.90">
    <property type="entry name" value="Phosphatidylinositol 3-kinase Catalytic Subunit, Chain A, domain 1"/>
    <property type="match status" value="2"/>
</dbReference>
<keyword evidence="15 23" id="KW-0472">Membrane</keyword>
<evidence type="ECO:0000256" key="5">
    <source>
        <dbReference type="ARBA" id="ARBA00009085"/>
    </source>
</evidence>
<dbReference type="Pfam" id="PF23270">
    <property type="entry name" value="HAD_RAM2_N"/>
    <property type="match status" value="1"/>
</dbReference>
<accession>A0A444XR76</accession>
<dbReference type="Gene3D" id="3.90.70.10">
    <property type="entry name" value="Cysteine proteinases"/>
    <property type="match status" value="1"/>
</dbReference>
<evidence type="ECO:0000256" key="17">
    <source>
        <dbReference type="ARBA" id="ARBA00048427"/>
    </source>
</evidence>
<evidence type="ECO:0000256" key="22">
    <source>
        <dbReference type="SAM" id="MobiDB-lite"/>
    </source>
</evidence>
<comment type="function">
    <text evidence="18">Involved in the production of cutin monomers. Esterifies acyl-group from acyl-ACP to the sn-2 position of glycerol-3-phosphate, a step in cutin biosynthesis. Required for colonization of the root by mycorrhizal fungi, and appropriate hyphopodia and arbuscule formation. Cutin monomers act as plant signals that promote colonization by arbuscular mycorrhizal fungi. This signaling function has been recruited by pathogenic oomycetes to facilitate appressoria formation and their own invasion.</text>
</comment>
<feature type="domain" description="MATH" evidence="24">
    <location>
        <begin position="48"/>
        <end position="172"/>
    </location>
</feature>
<evidence type="ECO:0000256" key="8">
    <source>
        <dbReference type="ARBA" id="ARBA00022670"/>
    </source>
</evidence>
<dbReference type="GO" id="GO:2000280">
    <property type="term" value="P:regulation of root development"/>
    <property type="evidence" value="ECO:0007669"/>
    <property type="project" value="UniProtKB-ARBA"/>
</dbReference>
<keyword evidence="10 23" id="KW-0812">Transmembrane</keyword>
<evidence type="ECO:0000256" key="19">
    <source>
        <dbReference type="ARBA" id="ARBA00060536"/>
    </source>
</evidence>
<evidence type="ECO:0000256" key="23">
    <source>
        <dbReference type="SAM" id="Phobius"/>
    </source>
</evidence>
<comment type="subcellular location">
    <subcellularLocation>
        <location evidence="2">Membrane</location>
        <topology evidence="2">Multi-pass membrane protein</topology>
    </subcellularLocation>
</comment>
<protein>
    <recommendedName>
        <fullName evidence="20">Glycerol-3-phosphate acyltransferase RAM2</fullName>
        <ecNumber evidence="7">2.3.1.15</ecNumber>
        <ecNumber evidence="6">3.4.19.12</ecNumber>
    </recommendedName>
    <alternativeName>
        <fullName evidence="21">Protein REQUIRED FOR ARBUSCULAR MYCORRHIZATION 2</fullName>
    </alternativeName>
</protein>
<comment type="similarity">
    <text evidence="5">Belongs to the peptidase C19 family.</text>
</comment>
<comment type="catalytic activity">
    <reaction evidence="1">
        <text>Thiol-dependent hydrolysis of ester, thioester, amide, peptide and isopeptide bonds formed by the C-terminal Gly of ubiquitin (a 76-residue protein attached to proteins as an intracellular targeting signal).</text>
        <dbReference type="EC" id="3.4.19.12"/>
    </reaction>
</comment>
<dbReference type="Pfam" id="PF00443">
    <property type="entry name" value="UCH"/>
    <property type="match status" value="1"/>
</dbReference>
<dbReference type="InterPro" id="IPR023214">
    <property type="entry name" value="HAD_sf"/>
</dbReference>
<dbReference type="GO" id="GO:0004843">
    <property type="term" value="F:cysteine-type deubiquitinase activity"/>
    <property type="evidence" value="ECO:0007669"/>
    <property type="project" value="UniProtKB-EC"/>
</dbReference>
<evidence type="ECO:0000313" key="27">
    <source>
        <dbReference type="Proteomes" id="UP000289738"/>
    </source>
</evidence>
<dbReference type="InterPro" id="IPR024729">
    <property type="entry name" value="USP7_ICP0-binding_dom"/>
</dbReference>
<evidence type="ECO:0000256" key="16">
    <source>
        <dbReference type="ARBA" id="ARBA00023315"/>
    </source>
</evidence>
<dbReference type="GO" id="GO:0016791">
    <property type="term" value="F:phosphatase activity"/>
    <property type="evidence" value="ECO:0007669"/>
    <property type="project" value="TreeGrafter"/>
</dbReference>
<keyword evidence="14 23" id="KW-1133">Transmembrane helix</keyword>
<gene>
    <name evidence="26" type="ORF">Ahy_B09g098433</name>
</gene>
<dbReference type="GO" id="GO:0009867">
    <property type="term" value="P:jasmonic acid mediated signaling pathway"/>
    <property type="evidence" value="ECO:0007669"/>
    <property type="project" value="UniProtKB-ARBA"/>
</dbReference>
<evidence type="ECO:0000256" key="20">
    <source>
        <dbReference type="ARBA" id="ARBA00069630"/>
    </source>
</evidence>
<name>A0A444XR76_ARAHY</name>
<dbReference type="GO" id="GO:0016579">
    <property type="term" value="P:protein deubiquitination"/>
    <property type="evidence" value="ECO:0007669"/>
    <property type="project" value="InterPro"/>
</dbReference>
<evidence type="ECO:0000256" key="14">
    <source>
        <dbReference type="ARBA" id="ARBA00022989"/>
    </source>
</evidence>
<dbReference type="Pfam" id="PF22486">
    <property type="entry name" value="MATH_2"/>
    <property type="match status" value="1"/>
</dbReference>
<evidence type="ECO:0000256" key="10">
    <source>
        <dbReference type="ARBA" id="ARBA00022692"/>
    </source>
</evidence>
<dbReference type="CDD" id="cd00121">
    <property type="entry name" value="MATH"/>
    <property type="match status" value="1"/>
</dbReference>
<dbReference type="GO" id="GO:0004366">
    <property type="term" value="F:glycerol-3-phosphate O-acyltransferase activity"/>
    <property type="evidence" value="ECO:0007669"/>
    <property type="project" value="UniProtKB-EC"/>
</dbReference>
<evidence type="ECO:0000256" key="21">
    <source>
        <dbReference type="ARBA" id="ARBA00077294"/>
    </source>
</evidence>
<dbReference type="GO" id="GO:0009610">
    <property type="term" value="P:response to symbiotic fungus"/>
    <property type="evidence" value="ECO:0007669"/>
    <property type="project" value="UniProtKB-ARBA"/>
</dbReference>
<dbReference type="Gene3D" id="3.40.50.1000">
    <property type="entry name" value="HAD superfamily/HAD-like"/>
    <property type="match status" value="1"/>
</dbReference>
<dbReference type="InterPro" id="IPR036412">
    <property type="entry name" value="HAD-like_sf"/>
</dbReference>
<dbReference type="EC" id="2.3.1.15" evidence="7"/>
<evidence type="ECO:0000256" key="1">
    <source>
        <dbReference type="ARBA" id="ARBA00000707"/>
    </source>
</evidence>
<organism evidence="26 27">
    <name type="scientific">Arachis hypogaea</name>
    <name type="common">Peanut</name>
    <dbReference type="NCBI Taxonomy" id="3818"/>
    <lineage>
        <taxon>Eukaryota</taxon>
        <taxon>Viridiplantae</taxon>
        <taxon>Streptophyta</taxon>
        <taxon>Embryophyta</taxon>
        <taxon>Tracheophyta</taxon>
        <taxon>Spermatophyta</taxon>
        <taxon>Magnoliopsida</taxon>
        <taxon>eudicotyledons</taxon>
        <taxon>Gunneridae</taxon>
        <taxon>Pentapetalae</taxon>
        <taxon>rosids</taxon>
        <taxon>fabids</taxon>
        <taxon>Fabales</taxon>
        <taxon>Fabaceae</taxon>
        <taxon>Papilionoideae</taxon>
        <taxon>50 kb inversion clade</taxon>
        <taxon>dalbergioids sensu lato</taxon>
        <taxon>Dalbergieae</taxon>
        <taxon>Pterocarpus clade</taxon>
        <taxon>Arachis</taxon>
    </lineage>
</organism>
<dbReference type="GO" id="GO:0010078">
    <property type="term" value="P:maintenance of root meristem identity"/>
    <property type="evidence" value="ECO:0007669"/>
    <property type="project" value="UniProtKB-ARBA"/>
</dbReference>
<evidence type="ECO:0000259" key="24">
    <source>
        <dbReference type="PROSITE" id="PS50144"/>
    </source>
</evidence>
<dbReference type="GO" id="GO:0005737">
    <property type="term" value="C:cytoplasm"/>
    <property type="evidence" value="ECO:0007669"/>
    <property type="project" value="UniProtKB-ARBA"/>
</dbReference>
<dbReference type="SUPFAM" id="SSF56784">
    <property type="entry name" value="HAD-like"/>
    <property type="match status" value="1"/>
</dbReference>
<dbReference type="CDD" id="cd06551">
    <property type="entry name" value="LPLAT"/>
    <property type="match status" value="1"/>
</dbReference>
<comment type="pathway">
    <text evidence="19">Glycerolipid metabolism.</text>
</comment>
<dbReference type="FunFam" id="3.40.50.1000:FF:000243">
    <property type="entry name" value="Glycerol-3-phosphate 2-O-acyltransferase 6"/>
    <property type="match status" value="1"/>
</dbReference>
<dbReference type="GO" id="GO:0005634">
    <property type="term" value="C:nucleus"/>
    <property type="evidence" value="ECO:0007669"/>
    <property type="project" value="UniProtKB-ARBA"/>
</dbReference>
<dbReference type="Pfam" id="PF12436">
    <property type="entry name" value="USP7_ICP0_bdg"/>
    <property type="match status" value="1"/>
</dbReference>
<dbReference type="CDD" id="cd02659">
    <property type="entry name" value="peptidase_C19C"/>
    <property type="match status" value="1"/>
</dbReference>
<dbReference type="GO" id="GO:0016020">
    <property type="term" value="C:membrane"/>
    <property type="evidence" value="ECO:0007669"/>
    <property type="project" value="UniProtKB-SubCell"/>
</dbReference>
<dbReference type="InterPro" id="IPR056462">
    <property type="entry name" value="HAD_RAM2/GPAT1-8"/>
</dbReference>